<dbReference type="GO" id="GO:0003677">
    <property type="term" value="F:DNA binding"/>
    <property type="evidence" value="ECO:0007669"/>
    <property type="project" value="UniProtKB-UniRule"/>
</dbReference>
<evidence type="ECO:0000256" key="1">
    <source>
        <dbReference type="ARBA" id="ARBA00023015"/>
    </source>
</evidence>
<evidence type="ECO:0000313" key="8">
    <source>
        <dbReference type="Proteomes" id="UP000046176"/>
    </source>
</evidence>
<keyword evidence="3" id="KW-0804">Transcription</keyword>
<organism evidence="7 8">
    <name type="scientific">Neorhizobium galegae bv. officinalis</name>
    <dbReference type="NCBI Taxonomy" id="323656"/>
    <lineage>
        <taxon>Bacteria</taxon>
        <taxon>Pseudomonadati</taxon>
        <taxon>Pseudomonadota</taxon>
        <taxon>Alphaproteobacteria</taxon>
        <taxon>Hyphomicrobiales</taxon>
        <taxon>Rhizobiaceae</taxon>
        <taxon>Rhizobium/Agrobacterium group</taxon>
        <taxon>Neorhizobium</taxon>
    </lineage>
</organism>
<dbReference type="Pfam" id="PF00440">
    <property type="entry name" value="TetR_N"/>
    <property type="match status" value="1"/>
</dbReference>
<dbReference type="Gene3D" id="1.10.357.10">
    <property type="entry name" value="Tetracycline Repressor, domain 2"/>
    <property type="match status" value="1"/>
</dbReference>
<feature type="region of interest" description="Disordered" evidence="5">
    <location>
        <begin position="1"/>
        <end position="35"/>
    </location>
</feature>
<feature type="DNA-binding region" description="H-T-H motif" evidence="4">
    <location>
        <begin position="57"/>
        <end position="76"/>
    </location>
</feature>
<evidence type="ECO:0000256" key="4">
    <source>
        <dbReference type="PROSITE-ProRule" id="PRU00335"/>
    </source>
</evidence>
<dbReference type="InterPro" id="IPR001647">
    <property type="entry name" value="HTH_TetR"/>
</dbReference>
<dbReference type="AlphaFoldDB" id="A0A0T7FS72"/>
<evidence type="ECO:0000256" key="5">
    <source>
        <dbReference type="SAM" id="MobiDB-lite"/>
    </source>
</evidence>
<feature type="domain" description="HTH tetR-type" evidence="6">
    <location>
        <begin position="34"/>
        <end position="94"/>
    </location>
</feature>
<accession>A0A0T7FS72</accession>
<evidence type="ECO:0000256" key="3">
    <source>
        <dbReference type="ARBA" id="ARBA00023163"/>
    </source>
</evidence>
<dbReference type="SUPFAM" id="SSF46689">
    <property type="entry name" value="Homeodomain-like"/>
    <property type="match status" value="1"/>
</dbReference>
<evidence type="ECO:0000256" key="2">
    <source>
        <dbReference type="ARBA" id="ARBA00023125"/>
    </source>
</evidence>
<sequence>MSQRAENLGAAAVRPRETVPAVKSSETRETRKGAATRDRIMEIAEASVLAKGFAATSIDELIAEAGITKSGFFYHFKDKNELAREMLRRYVAENDQVFDDIFGRGRELSDDPLQAFLLGLKFLSELVRDLPGGHPGCLIAAVCYQERLFDHEVLKLNSDSIRSWNARFLEHIEEIAAVYPPREPVALADVANMLSCIMDGAIIMSKALKDPRQLERQILAYRSYIKLLFSR</sequence>
<evidence type="ECO:0000259" key="6">
    <source>
        <dbReference type="PROSITE" id="PS50977"/>
    </source>
</evidence>
<proteinExistence type="predicted"/>
<dbReference type="InterPro" id="IPR009057">
    <property type="entry name" value="Homeodomain-like_sf"/>
</dbReference>
<reference evidence="7 8" key="1">
    <citation type="submission" date="2014-08" db="EMBL/GenBank/DDBJ databases">
        <authorList>
            <person name="Chen Y.-H."/>
        </authorList>
    </citation>
    <scope>NUCLEOTIDE SEQUENCE [LARGE SCALE GENOMIC DNA]</scope>
</reference>
<dbReference type="Proteomes" id="UP000046176">
    <property type="component" value="Unassembled WGS sequence"/>
</dbReference>
<feature type="compositionally biased region" description="Basic and acidic residues" evidence="5">
    <location>
        <begin position="25"/>
        <end position="35"/>
    </location>
</feature>
<dbReference type="EMBL" id="CCRH01000011">
    <property type="protein sequence ID" value="CDZ37866.1"/>
    <property type="molecule type" value="Genomic_DNA"/>
</dbReference>
<dbReference type="OrthoDB" id="9809772at2"/>
<dbReference type="InterPro" id="IPR036271">
    <property type="entry name" value="Tet_transcr_reg_TetR-rel_C_sf"/>
</dbReference>
<dbReference type="SUPFAM" id="SSF48498">
    <property type="entry name" value="Tetracyclin repressor-like, C-terminal domain"/>
    <property type="match status" value="1"/>
</dbReference>
<gene>
    <name evidence="7" type="ORF">NGAL_HAMBI1145_40780</name>
</gene>
<keyword evidence="1" id="KW-0805">Transcription regulation</keyword>
<keyword evidence="2 4" id="KW-0238">DNA-binding</keyword>
<protein>
    <submittedName>
        <fullName evidence="7">Transcriptional regulator, TetR family</fullName>
    </submittedName>
</protein>
<dbReference type="PANTHER" id="PTHR47506:SF1">
    <property type="entry name" value="HTH-TYPE TRANSCRIPTIONAL REGULATOR YJDC"/>
    <property type="match status" value="1"/>
</dbReference>
<evidence type="ECO:0000313" key="7">
    <source>
        <dbReference type="EMBL" id="CDZ37866.1"/>
    </source>
</evidence>
<name>A0A0T7FS72_NEOGA</name>
<dbReference type="PANTHER" id="PTHR47506">
    <property type="entry name" value="TRANSCRIPTIONAL REGULATORY PROTEIN"/>
    <property type="match status" value="1"/>
</dbReference>
<dbReference type="PROSITE" id="PS50977">
    <property type="entry name" value="HTH_TETR_2"/>
    <property type="match status" value="1"/>
</dbReference>